<organism evidence="1 2">
    <name type="scientific">Cryptosporangium phraense</name>
    <dbReference type="NCBI Taxonomy" id="2593070"/>
    <lineage>
        <taxon>Bacteria</taxon>
        <taxon>Bacillati</taxon>
        <taxon>Actinomycetota</taxon>
        <taxon>Actinomycetes</taxon>
        <taxon>Cryptosporangiales</taxon>
        <taxon>Cryptosporangiaceae</taxon>
        <taxon>Cryptosporangium</taxon>
    </lineage>
</organism>
<keyword evidence="2" id="KW-1185">Reference proteome</keyword>
<evidence type="ECO:0000313" key="1">
    <source>
        <dbReference type="EMBL" id="TQS41452.1"/>
    </source>
</evidence>
<sequence>MATSAVSKQLLLDRLNRVDRQTASLSTLKNKVQQAVAQVEAAIGGSATQDDRRVLEQLLANLTELQRSIDSMRSAVTRGREFASSV</sequence>
<dbReference type="RefSeq" id="WP_142708136.1">
    <property type="nucleotide sequence ID" value="NZ_VIRS01000026.1"/>
</dbReference>
<dbReference type="Proteomes" id="UP000317982">
    <property type="component" value="Unassembled WGS sequence"/>
</dbReference>
<dbReference type="OrthoDB" id="5196504at2"/>
<reference evidence="1 2" key="1">
    <citation type="submission" date="2019-07" db="EMBL/GenBank/DDBJ databases">
        <title>Cryptosporangium phraense sp. nov., isolated from plant litter.</title>
        <authorList>
            <person name="Suriyachadkun C."/>
        </authorList>
    </citation>
    <scope>NUCLEOTIDE SEQUENCE [LARGE SCALE GENOMIC DNA]</scope>
    <source>
        <strain evidence="1 2">A-T 5661</strain>
    </source>
</reference>
<name>A0A545AJF1_9ACTN</name>
<protein>
    <submittedName>
        <fullName evidence="1">Uncharacterized protein</fullName>
    </submittedName>
</protein>
<proteinExistence type="predicted"/>
<gene>
    <name evidence="1" type="ORF">FL583_29565</name>
</gene>
<dbReference type="InParanoid" id="A0A545AJF1"/>
<evidence type="ECO:0000313" key="2">
    <source>
        <dbReference type="Proteomes" id="UP000317982"/>
    </source>
</evidence>
<dbReference type="EMBL" id="VIRS01000026">
    <property type="protein sequence ID" value="TQS41452.1"/>
    <property type="molecule type" value="Genomic_DNA"/>
</dbReference>
<comment type="caution">
    <text evidence="1">The sequence shown here is derived from an EMBL/GenBank/DDBJ whole genome shotgun (WGS) entry which is preliminary data.</text>
</comment>
<accession>A0A545AJF1</accession>
<dbReference type="AlphaFoldDB" id="A0A545AJF1"/>